<dbReference type="GO" id="GO:0005737">
    <property type="term" value="C:cytoplasm"/>
    <property type="evidence" value="ECO:0007669"/>
    <property type="project" value="UniProtKB-ARBA"/>
</dbReference>
<dbReference type="NCBIfam" id="TIGR01383">
    <property type="entry name" value="not_thiJ"/>
    <property type="match status" value="1"/>
</dbReference>
<gene>
    <name evidence="3" type="ORF">MNBD_GAMMA15-2563</name>
</gene>
<proteinExistence type="predicted"/>
<organism evidence="3">
    <name type="scientific">hydrothermal vent metagenome</name>
    <dbReference type="NCBI Taxonomy" id="652676"/>
    <lineage>
        <taxon>unclassified sequences</taxon>
        <taxon>metagenomes</taxon>
        <taxon>ecological metagenomes</taxon>
    </lineage>
</organism>
<dbReference type="GO" id="GO:1903189">
    <property type="term" value="P:glyoxal metabolic process"/>
    <property type="evidence" value="ECO:0007669"/>
    <property type="project" value="TreeGrafter"/>
</dbReference>
<keyword evidence="1" id="KW-0677">Repeat</keyword>
<dbReference type="Pfam" id="PF01965">
    <property type="entry name" value="DJ-1_PfpI"/>
    <property type="match status" value="1"/>
</dbReference>
<dbReference type="AlphaFoldDB" id="A0A3B0YXR6"/>
<dbReference type="PANTHER" id="PTHR48094:SF12">
    <property type="entry name" value="PARKINSON DISEASE PROTEIN 7 HOMOLOG"/>
    <property type="match status" value="1"/>
</dbReference>
<reference evidence="3" key="1">
    <citation type="submission" date="2018-06" db="EMBL/GenBank/DDBJ databases">
        <authorList>
            <person name="Zhirakovskaya E."/>
        </authorList>
    </citation>
    <scope>NUCLEOTIDE SEQUENCE</scope>
</reference>
<protein>
    <submittedName>
        <fullName evidence="3">DJ-1/YajL/PfpI superfamily, includes chaperone protein YajL (Former ThiJ), parkinsonism-associated protein DJ-1, peptidases PfpI, Hsp31</fullName>
    </submittedName>
</protein>
<dbReference type="InterPro" id="IPR006287">
    <property type="entry name" value="DJ-1"/>
</dbReference>
<dbReference type="Gene3D" id="3.40.50.880">
    <property type="match status" value="1"/>
</dbReference>
<evidence type="ECO:0000313" key="3">
    <source>
        <dbReference type="EMBL" id="VAW73704.1"/>
    </source>
</evidence>
<dbReference type="SUPFAM" id="SSF52317">
    <property type="entry name" value="Class I glutamine amidotransferase-like"/>
    <property type="match status" value="1"/>
</dbReference>
<evidence type="ECO:0000256" key="1">
    <source>
        <dbReference type="ARBA" id="ARBA00022737"/>
    </source>
</evidence>
<dbReference type="InterPro" id="IPR050325">
    <property type="entry name" value="Prot/Nucl_acid_deglycase"/>
</dbReference>
<accession>A0A3B0YXR6</accession>
<dbReference type="EMBL" id="UOFN01000021">
    <property type="protein sequence ID" value="VAW73704.1"/>
    <property type="molecule type" value="Genomic_DNA"/>
</dbReference>
<dbReference type="CDD" id="cd03135">
    <property type="entry name" value="GATase1_DJ-1"/>
    <property type="match status" value="1"/>
</dbReference>
<dbReference type="FunFam" id="3.40.50.880:FF:000015">
    <property type="entry name" value="Protein DJ-1 homolog C"/>
    <property type="match status" value="1"/>
</dbReference>
<dbReference type="PANTHER" id="PTHR48094">
    <property type="entry name" value="PROTEIN/NUCLEIC ACID DEGLYCASE DJ-1-RELATED"/>
    <property type="match status" value="1"/>
</dbReference>
<evidence type="ECO:0000259" key="2">
    <source>
        <dbReference type="Pfam" id="PF01965"/>
    </source>
</evidence>
<dbReference type="InterPro" id="IPR002818">
    <property type="entry name" value="DJ-1/PfpI"/>
</dbReference>
<sequence>MASVLVPLAQGCEELEAVTVIDLMRRAGINVVTAGLDDQVVKASRGTVLVPDTTLDEALRQDYDMVVLPGGLPGADHLDKDPRIHTLLKKMATSDRYVAAICAAPKVLAHSGLLEGRQVTSFPGVLDDVGGIDYKTDAVVEDGAIITSRGPGTAMDFALTLVERLVGKTKRDEVESALQRP</sequence>
<name>A0A3B0YXR6_9ZZZZ</name>
<feature type="domain" description="DJ-1/PfpI" evidence="2">
    <location>
        <begin position="3"/>
        <end position="163"/>
    </location>
</feature>
<dbReference type="InterPro" id="IPR029062">
    <property type="entry name" value="Class_I_gatase-like"/>
</dbReference>